<evidence type="ECO:0000313" key="1">
    <source>
        <dbReference type="EMBL" id="BDT62296.1"/>
    </source>
</evidence>
<sequence length="214" mass="25524">MSNSMASVIVYQKKMQLLVDAFDSGIDKIMREWNLDDKYYGNLLDIEFHHMQFECDRAKDIYDFVRLVETVIDSLRIYQIPPYQIDETIRDMRKSVNNTMLMSIPISKHDVTNAVHLINEQDHLERYANHVKDTVNQHISDRWKAVENRRNVLIKKLEHIKHKLVKVYKQFNTVHRRYFDSIGGSPQRATSVEHQNSTLELPTFIRWYTEERNA</sequence>
<name>A0A9C7BM07_9VIRU</name>
<protein>
    <submittedName>
        <fullName evidence="1">Uncharacterized protein</fullName>
    </submittedName>
</protein>
<proteinExistence type="predicted"/>
<dbReference type="EMBL" id="LC738873">
    <property type="protein sequence ID" value="BDT62296.1"/>
    <property type="molecule type" value="Genomic_DNA"/>
</dbReference>
<accession>A0A9C7BM07</accession>
<organism evidence="1">
    <name type="scientific">Penaeus semisulcatus majanivirus</name>
    <dbReference type="NCBI Taxonomy" id="2984274"/>
    <lineage>
        <taxon>Viruses</taxon>
        <taxon>Viruses incertae sedis</taxon>
        <taxon>Naldaviricetes</taxon>
        <taxon>Nimaviridae</taxon>
    </lineage>
</organism>
<reference evidence="1" key="1">
    <citation type="submission" date="2022-10" db="EMBL/GenBank/DDBJ databases">
        <title>Genome sequences of endogenous nimaviruses in decapod crustaceans.</title>
        <authorList>
            <person name="Kawato S."/>
            <person name="Nozaki R."/>
            <person name="Kondo H."/>
            <person name="Hirono I."/>
        </authorList>
    </citation>
    <scope>NUCLEOTIDE SEQUENCE</scope>
    <source>
        <strain evidence="1">Kagawa2020</strain>
    </source>
</reference>